<dbReference type="Proteomes" id="UP001143372">
    <property type="component" value="Unassembled WGS sequence"/>
</dbReference>
<protein>
    <recommendedName>
        <fullName evidence="3">Class I SAM-dependent methyltransferase</fullName>
    </recommendedName>
</protein>
<organism evidence="1 2">
    <name type="scientific">Hansschlegelia plantiphila</name>
    <dbReference type="NCBI Taxonomy" id="374655"/>
    <lineage>
        <taxon>Bacteria</taxon>
        <taxon>Pseudomonadati</taxon>
        <taxon>Pseudomonadota</taxon>
        <taxon>Alphaproteobacteria</taxon>
        <taxon>Hyphomicrobiales</taxon>
        <taxon>Methylopilaceae</taxon>
        <taxon>Hansschlegelia</taxon>
    </lineage>
</organism>
<dbReference type="EMBL" id="BSFI01000007">
    <property type="protein sequence ID" value="GLK68090.1"/>
    <property type="molecule type" value="Genomic_DNA"/>
</dbReference>
<reference evidence="1" key="1">
    <citation type="journal article" date="2014" name="Int. J. Syst. Evol. Microbiol.">
        <title>Complete genome sequence of Corynebacterium casei LMG S-19264T (=DSM 44701T), isolated from a smear-ripened cheese.</title>
        <authorList>
            <consortium name="US DOE Joint Genome Institute (JGI-PGF)"/>
            <person name="Walter F."/>
            <person name="Albersmeier A."/>
            <person name="Kalinowski J."/>
            <person name="Ruckert C."/>
        </authorList>
    </citation>
    <scope>NUCLEOTIDE SEQUENCE</scope>
    <source>
        <strain evidence="1">VKM B-2347</strain>
    </source>
</reference>
<dbReference type="Gene3D" id="3.40.50.150">
    <property type="entry name" value="Vaccinia Virus protein VP39"/>
    <property type="match status" value="1"/>
</dbReference>
<proteinExistence type="predicted"/>
<comment type="caution">
    <text evidence="1">The sequence shown here is derived from an EMBL/GenBank/DDBJ whole genome shotgun (WGS) entry which is preliminary data.</text>
</comment>
<accession>A0A9W6J2I5</accession>
<gene>
    <name evidence="1" type="ORF">GCM10008179_17280</name>
</gene>
<name>A0A9W6J2I5_9HYPH</name>
<dbReference type="SUPFAM" id="SSF53335">
    <property type="entry name" value="S-adenosyl-L-methionine-dependent methyltransferases"/>
    <property type="match status" value="1"/>
</dbReference>
<dbReference type="InterPro" id="IPR029063">
    <property type="entry name" value="SAM-dependent_MTases_sf"/>
</dbReference>
<evidence type="ECO:0000313" key="1">
    <source>
        <dbReference type="EMBL" id="GLK68090.1"/>
    </source>
</evidence>
<evidence type="ECO:0008006" key="3">
    <source>
        <dbReference type="Google" id="ProtNLM"/>
    </source>
</evidence>
<reference evidence="1" key="2">
    <citation type="submission" date="2023-01" db="EMBL/GenBank/DDBJ databases">
        <authorList>
            <person name="Sun Q."/>
            <person name="Evtushenko L."/>
        </authorList>
    </citation>
    <scope>NUCLEOTIDE SEQUENCE</scope>
    <source>
        <strain evidence="1">VKM B-2347</strain>
    </source>
</reference>
<sequence length="527" mass="59651">MENVAAQLRIESLDKSTLSGSVSATDNAPVRVELTLDGLRVASTWATRAVPDMGVHLFRFNLRDIWKYCSSSRQLGVRAAGEQPVPHEDHIEELRGLPLFPAEKLQALLEDGFIFNQFGRLQLSKLKDVQWRTGILDLYARLADFLEERYAIKLIVCYGTMLGAVRGGDFIGHDHDFDAAYISNSQDPVSCRTELMRIARDLIAEGFKVTARRTCIWVYDPTNTSLKIDIFHLFFDEEGVLQFPFGVAGPRPFTLSDFKGYDEAILNDRAVNIVDDPRLFVERIYGPSWGTPNPGFNWDKDRLSDNKDAWLVLSERAEIYWDAYYGLKDPTPPSDFAHMVIKLPDIPDRIVDICCGHGADMLMFAEVGKSVVGYDGSINAVKAVKRGVSSYSGRLDAEVHHGTIDGTDGFRRLLADTARRGDEPIMFYLRFVLHALSDRGERALMSAIREVSRPGDVIAFEFRTTKDEERKKNNNKAPFRRYIDVDAFLGRLHKSYKFRPQVVQEGNGFARFGREDAHVARVIGKRR</sequence>
<evidence type="ECO:0000313" key="2">
    <source>
        <dbReference type="Proteomes" id="UP001143372"/>
    </source>
</evidence>
<dbReference type="RefSeq" id="WP_271168320.1">
    <property type="nucleotide sequence ID" value="NZ_BSFI01000007.1"/>
</dbReference>
<dbReference type="AlphaFoldDB" id="A0A9W6J2I5"/>
<dbReference type="CDD" id="cd02440">
    <property type="entry name" value="AdoMet_MTases"/>
    <property type="match status" value="1"/>
</dbReference>
<keyword evidence="2" id="KW-1185">Reference proteome</keyword>